<keyword evidence="1" id="KW-1185">Reference proteome</keyword>
<name>A0ABM4BPK5_HYDVU</name>
<gene>
    <name evidence="2" type="primary">LOC136079248</name>
</gene>
<dbReference type="Proteomes" id="UP001652625">
    <property type="component" value="Chromosome 04"/>
</dbReference>
<accession>A0ABM4BPK5</accession>
<dbReference type="PANTHER" id="PTHR33480:SF1">
    <property type="entry name" value="TYR RECOMBINASE DOMAIN-CONTAINING PROTEIN"/>
    <property type="match status" value="1"/>
</dbReference>
<sequence>MSLNYLLLIGLGQVTEKNPSRFCIFCNKKQTRLSRHILKRHKDLEIVKTAIKLPEGEKHKMFNKFNKEGIKKYNKKRGKKNLNEEEIINNLEMCGYCNGFFSKRFLSRHIKNCDLNTSKPIIHVPISLIKNNLSSLFPNEFVINVLGNMRNDEVGKICKQDNIILTVGLRLYDKMKRKLDKQSEVLKSVRNDMRRIGHLYSIFKINKKVKHVYNNAMDMLNRINFDAFRTAIDEYTIEGDYLKSENDTVAKKKAQEIDMFVSVFDTWKGYIFGDAEYDINKRRQQKLRKPNMLPYEEDVEIHQNYIIQRLESIMKDNFIFWDNHIYMEVRDLICTRLTLLNARRGGEPASLKSCTSKHFKFNDTELYHVSGWHALHFICTKIKDKLKYPNKLTATANRKRVSTLFAIMDLPPQDRELFYQHMGHSKDINQNVYQVPPALLEITKVGRHLINIEKGKHKVVNRTVVEFYGQLRNERNMFLKI</sequence>
<reference evidence="2" key="1">
    <citation type="submission" date="2025-08" db="UniProtKB">
        <authorList>
            <consortium name="RefSeq"/>
        </authorList>
    </citation>
    <scope>IDENTIFICATION</scope>
</reference>
<dbReference type="PANTHER" id="PTHR33480">
    <property type="entry name" value="SET DOMAIN-CONTAINING PROTEIN-RELATED"/>
    <property type="match status" value="1"/>
</dbReference>
<proteinExistence type="predicted"/>
<dbReference type="RefSeq" id="XP_065651046.1">
    <property type="nucleotide sequence ID" value="XM_065794974.1"/>
</dbReference>
<evidence type="ECO:0000313" key="1">
    <source>
        <dbReference type="Proteomes" id="UP001652625"/>
    </source>
</evidence>
<organism evidence="1 2">
    <name type="scientific">Hydra vulgaris</name>
    <name type="common">Hydra</name>
    <name type="synonym">Hydra attenuata</name>
    <dbReference type="NCBI Taxonomy" id="6087"/>
    <lineage>
        <taxon>Eukaryota</taxon>
        <taxon>Metazoa</taxon>
        <taxon>Cnidaria</taxon>
        <taxon>Hydrozoa</taxon>
        <taxon>Hydroidolina</taxon>
        <taxon>Anthoathecata</taxon>
        <taxon>Aplanulata</taxon>
        <taxon>Hydridae</taxon>
        <taxon>Hydra</taxon>
    </lineage>
</organism>
<evidence type="ECO:0000313" key="2">
    <source>
        <dbReference type="RefSeq" id="XP_065651046.1"/>
    </source>
</evidence>
<protein>
    <submittedName>
        <fullName evidence="2">Uncharacterized protein LOC136079248</fullName>
    </submittedName>
</protein>
<dbReference type="GeneID" id="136079248"/>